<evidence type="ECO:0000313" key="1">
    <source>
        <dbReference type="EMBL" id="JAH57667.1"/>
    </source>
</evidence>
<reference evidence="1" key="1">
    <citation type="submission" date="2014-11" db="EMBL/GenBank/DDBJ databases">
        <authorList>
            <person name="Amaro Gonzalez C."/>
        </authorList>
    </citation>
    <scope>NUCLEOTIDE SEQUENCE</scope>
</reference>
<reference evidence="1" key="2">
    <citation type="journal article" date="2015" name="Fish Shellfish Immunol.">
        <title>Early steps in the European eel (Anguilla anguilla)-Vibrio vulnificus interaction in the gills: Role of the RtxA13 toxin.</title>
        <authorList>
            <person name="Callol A."/>
            <person name="Pajuelo D."/>
            <person name="Ebbesson L."/>
            <person name="Teles M."/>
            <person name="MacKenzie S."/>
            <person name="Amaro C."/>
        </authorList>
    </citation>
    <scope>NUCLEOTIDE SEQUENCE</scope>
</reference>
<organism evidence="1">
    <name type="scientific">Anguilla anguilla</name>
    <name type="common">European freshwater eel</name>
    <name type="synonym">Muraena anguilla</name>
    <dbReference type="NCBI Taxonomy" id="7936"/>
    <lineage>
        <taxon>Eukaryota</taxon>
        <taxon>Metazoa</taxon>
        <taxon>Chordata</taxon>
        <taxon>Craniata</taxon>
        <taxon>Vertebrata</taxon>
        <taxon>Euteleostomi</taxon>
        <taxon>Actinopterygii</taxon>
        <taxon>Neopterygii</taxon>
        <taxon>Teleostei</taxon>
        <taxon>Anguilliformes</taxon>
        <taxon>Anguillidae</taxon>
        <taxon>Anguilla</taxon>
    </lineage>
</organism>
<name>A0A0E9TW08_ANGAN</name>
<dbReference type="EMBL" id="GBXM01050910">
    <property type="protein sequence ID" value="JAH57667.1"/>
    <property type="molecule type" value="Transcribed_RNA"/>
</dbReference>
<accession>A0A0E9TW08</accession>
<sequence>MNILHSGMTAEMAAHPICQVTSWQSIPHLSYSLNVVLYGLDFIRH</sequence>
<proteinExistence type="predicted"/>
<protein>
    <submittedName>
        <fullName evidence="1">Uncharacterized protein</fullName>
    </submittedName>
</protein>
<dbReference type="AlphaFoldDB" id="A0A0E9TW08"/>